<protein>
    <submittedName>
        <fullName evidence="1">Uncharacterized protein</fullName>
    </submittedName>
</protein>
<proteinExistence type="predicted"/>
<name>A0A7R9DKE7_TIMCR</name>
<accession>A0A7R9DKE7</accession>
<evidence type="ECO:0000313" key="1">
    <source>
        <dbReference type="EMBL" id="CAD7415294.1"/>
    </source>
</evidence>
<organism evidence="1">
    <name type="scientific">Timema cristinae</name>
    <name type="common">Walking stick</name>
    <dbReference type="NCBI Taxonomy" id="61476"/>
    <lineage>
        <taxon>Eukaryota</taxon>
        <taxon>Metazoa</taxon>
        <taxon>Ecdysozoa</taxon>
        <taxon>Arthropoda</taxon>
        <taxon>Hexapoda</taxon>
        <taxon>Insecta</taxon>
        <taxon>Pterygota</taxon>
        <taxon>Neoptera</taxon>
        <taxon>Polyneoptera</taxon>
        <taxon>Phasmatodea</taxon>
        <taxon>Timematodea</taxon>
        <taxon>Timematoidea</taxon>
        <taxon>Timematidae</taxon>
        <taxon>Timema</taxon>
    </lineage>
</organism>
<dbReference type="EMBL" id="OC325755">
    <property type="protein sequence ID" value="CAD7415294.1"/>
    <property type="molecule type" value="Genomic_DNA"/>
</dbReference>
<dbReference type="AlphaFoldDB" id="A0A7R9DKE7"/>
<sequence>MAEMCAKPTLYTGSGDWCEWLFQFQLSAEINGWNDENKSLFMGAFATRAYKTVNSEARDELSRDRFLAALGSNIRLRVRQEWPKTLNAAVSLVLEMEAIGQVEAAYRVCRVSADDELLQPIKTSEACVVTQEQHKTEQIMNMVMQTMDTVHDVCKSLKSVAVRSGVPETRLAINSGSKQYRVEEGSVEPCSAMFVEGKLWDEPIDLLIDTATAVSFRNEKVWQRASNGKLQPTNRVNLKETIVILSRHEVLLQEAVSANMGLRILETNRHLFEKHVVFLARVLVPSKDKAIPVRLLNPHPQSVTLYSGTNIGSLMPCVMSGTVGTGDKTTRGEKASCLFDLDLAKLSPTQRLIAEAMFNDLTDVCSWGSNDLGRTNLVYQEIDPDTDIRLLQDANESIGHIAILKREDKERPTTCEASSR</sequence>
<gene>
    <name evidence="1" type="ORF">TCEB3V08_LOCUS12386</name>
</gene>
<reference evidence="1" key="1">
    <citation type="submission" date="2020-11" db="EMBL/GenBank/DDBJ databases">
        <authorList>
            <person name="Tran Van P."/>
        </authorList>
    </citation>
    <scope>NUCLEOTIDE SEQUENCE</scope>
</reference>